<dbReference type="AlphaFoldDB" id="A3TX69"/>
<dbReference type="Proteomes" id="UP000004318">
    <property type="component" value="Unassembled WGS sequence"/>
</dbReference>
<dbReference type="Gene3D" id="3.30.70.1070">
    <property type="entry name" value="Sporulation related repeat"/>
    <property type="match status" value="1"/>
</dbReference>
<evidence type="ECO:0000313" key="3">
    <source>
        <dbReference type="EMBL" id="EAQ03429.1"/>
    </source>
</evidence>
<keyword evidence="1" id="KW-1133">Transmembrane helix</keyword>
<dbReference type="eggNOG" id="COG3087">
    <property type="taxonomic scope" value="Bacteria"/>
</dbReference>
<dbReference type="OrthoDB" id="8479416at2"/>
<evidence type="ECO:0000259" key="2">
    <source>
        <dbReference type="PROSITE" id="PS51724"/>
    </source>
</evidence>
<keyword evidence="1" id="KW-0472">Membrane</keyword>
<dbReference type="HOGENOM" id="CLU_047702_0_0_5"/>
<protein>
    <recommendedName>
        <fullName evidence="2">SPOR domain-containing protein</fullName>
    </recommendedName>
</protein>
<dbReference type="EMBL" id="AAMO01000004">
    <property type="protein sequence ID" value="EAQ03429.1"/>
    <property type="molecule type" value="Genomic_DNA"/>
</dbReference>
<feature type="transmembrane region" description="Helical" evidence="1">
    <location>
        <begin position="20"/>
        <end position="41"/>
    </location>
</feature>
<evidence type="ECO:0000313" key="4">
    <source>
        <dbReference type="Proteomes" id="UP000004318"/>
    </source>
</evidence>
<evidence type="ECO:0000256" key="1">
    <source>
        <dbReference type="SAM" id="Phobius"/>
    </source>
</evidence>
<comment type="caution">
    <text evidence="3">The sequence shown here is derived from an EMBL/GenBank/DDBJ whole genome shotgun (WGS) entry which is preliminary data.</text>
</comment>
<dbReference type="RefSeq" id="WP_009804729.1">
    <property type="nucleotide sequence ID" value="NZ_CH724131.1"/>
</dbReference>
<dbReference type="InterPro" id="IPR036680">
    <property type="entry name" value="SPOR-like_sf"/>
</dbReference>
<dbReference type="Pfam" id="PF05036">
    <property type="entry name" value="SPOR"/>
    <property type="match status" value="1"/>
</dbReference>
<dbReference type="GO" id="GO:0042834">
    <property type="term" value="F:peptidoglycan binding"/>
    <property type="evidence" value="ECO:0007669"/>
    <property type="project" value="InterPro"/>
</dbReference>
<gene>
    <name evidence="3" type="ORF">OB2597_02377</name>
</gene>
<keyword evidence="4" id="KW-1185">Reference proteome</keyword>
<dbReference type="PROSITE" id="PS51724">
    <property type="entry name" value="SPOR"/>
    <property type="match status" value="1"/>
</dbReference>
<keyword evidence="1" id="KW-0812">Transmembrane</keyword>
<organism evidence="3 4">
    <name type="scientific">Pseudooceanicola batsensis (strain ATCC BAA-863 / DSM 15984 / KCTC 12145 / HTCC2597)</name>
    <name type="common">Oceanicola batsensis</name>
    <dbReference type="NCBI Taxonomy" id="252305"/>
    <lineage>
        <taxon>Bacteria</taxon>
        <taxon>Pseudomonadati</taxon>
        <taxon>Pseudomonadota</taxon>
        <taxon>Alphaproteobacteria</taxon>
        <taxon>Rhodobacterales</taxon>
        <taxon>Paracoccaceae</taxon>
        <taxon>Pseudooceanicola</taxon>
    </lineage>
</organism>
<sequence length="319" mass="33753">MAEIQVESGQEDPSLSMATLINLTGGLVSIALLVGVGVWGYRTLMRDVSDVPVVRAAADPMRIAPEDPGGTLAGNVGLAVNKVAAEGLAEKPADRLILAPAPVRLEFEDESPKRIAARREAEAEAAAAEARAEAERADPIAALTARVLKDAAPLSGETVEPVTTDDTIARALLKAEQAAEATETKAALLMDGTGGPNLTLRPRMRPVVLATTAPQAPIAAPAPLQPAVDVDPASIPAGTRLVQLGAYDSVETARKEWDRFNSRFRDYMDDKQRVIQKASSGGRTFYRLRVMNFADLSATRHFCAALVAENADCIPVVAK</sequence>
<reference evidence="3 4" key="1">
    <citation type="journal article" date="2010" name="J. Bacteriol.">
        <title>Genome sequences of Oceanicola granulosus HTCC2516(T) and Oceanicola batsensis HTCC2597(TDelta).</title>
        <authorList>
            <person name="Thrash J.C."/>
            <person name="Cho J.C."/>
            <person name="Vergin K.L."/>
            <person name="Giovannoni S.J."/>
        </authorList>
    </citation>
    <scope>NUCLEOTIDE SEQUENCE [LARGE SCALE GENOMIC DNA]</scope>
    <source>
        <strain evidence="4">ATCC BAA-863 / DSM 15984 / KCTC 12145 / HTCC2597</strain>
    </source>
</reference>
<dbReference type="STRING" id="252305.OB2597_02377"/>
<dbReference type="InterPro" id="IPR007730">
    <property type="entry name" value="SPOR-like_dom"/>
</dbReference>
<accession>A3TX69</accession>
<proteinExistence type="predicted"/>
<name>A3TX69_PSEBH</name>
<feature type="domain" description="SPOR" evidence="2">
    <location>
        <begin position="234"/>
        <end position="319"/>
    </location>
</feature>